<evidence type="ECO:0000313" key="2">
    <source>
        <dbReference type="Proteomes" id="UP001381693"/>
    </source>
</evidence>
<gene>
    <name evidence="1" type="ORF">SK128_003444</name>
</gene>
<proteinExistence type="predicted"/>
<protein>
    <submittedName>
        <fullName evidence="1">Uncharacterized protein</fullName>
    </submittedName>
</protein>
<organism evidence="1 2">
    <name type="scientific">Halocaridina rubra</name>
    <name type="common">Hawaiian red shrimp</name>
    <dbReference type="NCBI Taxonomy" id="373956"/>
    <lineage>
        <taxon>Eukaryota</taxon>
        <taxon>Metazoa</taxon>
        <taxon>Ecdysozoa</taxon>
        <taxon>Arthropoda</taxon>
        <taxon>Crustacea</taxon>
        <taxon>Multicrustacea</taxon>
        <taxon>Malacostraca</taxon>
        <taxon>Eumalacostraca</taxon>
        <taxon>Eucarida</taxon>
        <taxon>Decapoda</taxon>
        <taxon>Pleocyemata</taxon>
        <taxon>Caridea</taxon>
        <taxon>Atyoidea</taxon>
        <taxon>Atyidae</taxon>
        <taxon>Halocaridina</taxon>
    </lineage>
</organism>
<dbReference type="EMBL" id="JAXCGZ010013270">
    <property type="protein sequence ID" value="KAK7073035.1"/>
    <property type="molecule type" value="Genomic_DNA"/>
</dbReference>
<comment type="caution">
    <text evidence="1">The sequence shown here is derived from an EMBL/GenBank/DDBJ whole genome shotgun (WGS) entry which is preliminary data.</text>
</comment>
<evidence type="ECO:0000313" key="1">
    <source>
        <dbReference type="EMBL" id="KAK7073035.1"/>
    </source>
</evidence>
<keyword evidence="2" id="KW-1185">Reference proteome</keyword>
<name>A0AAN8WVE7_HALRR</name>
<reference evidence="1 2" key="1">
    <citation type="submission" date="2023-11" db="EMBL/GenBank/DDBJ databases">
        <title>Halocaridina rubra genome assembly.</title>
        <authorList>
            <person name="Smith C."/>
        </authorList>
    </citation>
    <scope>NUCLEOTIDE SEQUENCE [LARGE SCALE GENOMIC DNA]</scope>
    <source>
        <strain evidence="1">EP-1</strain>
        <tissue evidence="1">Whole</tissue>
    </source>
</reference>
<dbReference type="Proteomes" id="UP001381693">
    <property type="component" value="Unassembled WGS sequence"/>
</dbReference>
<sequence>MMMISKEIFFFKQTLIWLIVIAFLFLLGLFLIESSGDPRLIVNDSNNNSTNTIVFIVSEFIAVAGR</sequence>
<dbReference type="AlphaFoldDB" id="A0AAN8WVE7"/>
<accession>A0AAN8WVE7</accession>